<gene>
    <name evidence="1" type="ORF">GGP41_000395</name>
</gene>
<evidence type="ECO:0000313" key="1">
    <source>
        <dbReference type="EMBL" id="KAF5844016.1"/>
    </source>
</evidence>
<sequence>MYLPWGGSHCSRRPPALYGLQQPFNVGVTLTGHSWSLDAICGLPRESRATHAALPVVNVLCPDWTAKASLARGTHFSMRGLRSQYGDADDQHCERSARYIVVGSRGSGDPTIAGKLWRGTLAKCPAISNSRSLKSTDFYHLRSPSLQHKLRHQIRLRIDLRGMEEIPLSKDDVWEADGHYKITVVKGIVFLKPKKGPEPLRGYGANESFSVNLGDRLRSIEDYTISKPKT</sequence>
<dbReference type="Proteomes" id="UP000624244">
    <property type="component" value="Unassembled WGS sequence"/>
</dbReference>
<comment type="caution">
    <text evidence="1">The sequence shown here is derived from an EMBL/GenBank/DDBJ whole genome shotgun (WGS) entry which is preliminary data.</text>
</comment>
<dbReference type="AlphaFoldDB" id="A0A8H5Z5Z1"/>
<organism evidence="1 2">
    <name type="scientific">Cochliobolus sativus</name>
    <name type="common">Common root rot and spot blotch fungus</name>
    <name type="synonym">Bipolaris sorokiniana</name>
    <dbReference type="NCBI Taxonomy" id="45130"/>
    <lineage>
        <taxon>Eukaryota</taxon>
        <taxon>Fungi</taxon>
        <taxon>Dikarya</taxon>
        <taxon>Ascomycota</taxon>
        <taxon>Pezizomycotina</taxon>
        <taxon>Dothideomycetes</taxon>
        <taxon>Pleosporomycetidae</taxon>
        <taxon>Pleosporales</taxon>
        <taxon>Pleosporineae</taxon>
        <taxon>Pleosporaceae</taxon>
        <taxon>Bipolaris</taxon>
    </lineage>
</organism>
<protein>
    <submittedName>
        <fullName evidence="1">Uncharacterized protein</fullName>
    </submittedName>
</protein>
<evidence type="ECO:0000313" key="2">
    <source>
        <dbReference type="Proteomes" id="UP000624244"/>
    </source>
</evidence>
<proteinExistence type="predicted"/>
<accession>A0A8H5Z5Z1</accession>
<reference evidence="1" key="1">
    <citation type="submission" date="2019-11" db="EMBL/GenBank/DDBJ databases">
        <title>Bipolaris sorokiniana Genome sequencing.</title>
        <authorList>
            <person name="Wang H."/>
        </authorList>
    </citation>
    <scope>NUCLEOTIDE SEQUENCE</scope>
</reference>
<dbReference type="EMBL" id="WNKQ01000035">
    <property type="protein sequence ID" value="KAF5844016.1"/>
    <property type="molecule type" value="Genomic_DNA"/>
</dbReference>
<name>A0A8H5Z5Z1_COCSA</name>